<protein>
    <recommendedName>
        <fullName evidence="4">NHL repeat-containing protein</fullName>
    </recommendedName>
</protein>
<keyword evidence="3" id="KW-1185">Reference proteome</keyword>
<evidence type="ECO:0000256" key="1">
    <source>
        <dbReference type="SAM" id="MobiDB-lite"/>
    </source>
</evidence>
<dbReference type="Proteomes" id="UP000295722">
    <property type="component" value="Unassembled WGS sequence"/>
</dbReference>
<dbReference type="RefSeq" id="WP_133198811.1">
    <property type="nucleotide sequence ID" value="NZ_JBHUCW010000057.1"/>
</dbReference>
<evidence type="ECO:0000313" key="2">
    <source>
        <dbReference type="EMBL" id="TDG19148.1"/>
    </source>
</evidence>
<dbReference type="AlphaFoldDB" id="A0A4R5M2F8"/>
<gene>
    <name evidence="2" type="ORF">EYW47_31985</name>
</gene>
<dbReference type="OrthoDB" id="9774579at2"/>
<proteinExistence type="predicted"/>
<evidence type="ECO:0000313" key="3">
    <source>
        <dbReference type="Proteomes" id="UP000295722"/>
    </source>
</evidence>
<comment type="caution">
    <text evidence="2">The sequence shown here is derived from an EMBL/GenBank/DDBJ whole genome shotgun (WGS) entry which is preliminary data.</text>
</comment>
<dbReference type="InterPro" id="IPR011042">
    <property type="entry name" value="6-blade_b-propeller_TolB-like"/>
</dbReference>
<organism evidence="2 3">
    <name type="scientific">Paraburkholderia silviterrae</name>
    <dbReference type="NCBI Taxonomy" id="2528715"/>
    <lineage>
        <taxon>Bacteria</taxon>
        <taxon>Pseudomonadati</taxon>
        <taxon>Pseudomonadota</taxon>
        <taxon>Betaproteobacteria</taxon>
        <taxon>Burkholderiales</taxon>
        <taxon>Burkholderiaceae</taxon>
        <taxon>Paraburkholderia</taxon>
    </lineage>
</organism>
<feature type="region of interest" description="Disordered" evidence="1">
    <location>
        <begin position="263"/>
        <end position="332"/>
    </location>
</feature>
<dbReference type="Gene3D" id="2.120.10.30">
    <property type="entry name" value="TolB, C-terminal domain"/>
    <property type="match status" value="1"/>
</dbReference>
<accession>A0A4R5M2F8</accession>
<evidence type="ECO:0008006" key="4">
    <source>
        <dbReference type="Google" id="ProtNLM"/>
    </source>
</evidence>
<feature type="compositionally biased region" description="Basic residues" evidence="1">
    <location>
        <begin position="323"/>
        <end position="332"/>
    </location>
</feature>
<dbReference type="EMBL" id="SMRP01000024">
    <property type="protein sequence ID" value="TDG19148.1"/>
    <property type="molecule type" value="Genomic_DNA"/>
</dbReference>
<dbReference type="SUPFAM" id="SSF101898">
    <property type="entry name" value="NHL repeat"/>
    <property type="match status" value="1"/>
</dbReference>
<sequence>MSGLRAATSLVLENNGDTPVKVNAGGAFSFSTMVTADSVYSVTVQMQSTWWNRCASNGSGTSSVNVTNLSLPCAVARATVSSLANEAAFGSAKDASGTKLVGMAVDGSGKLYASDNNDGDVFGLAAGSGAPHYVYTSAGSAGLKEYGAKNATLYAADGGDSYVVELPDSLLGGATAYLEQGPVTTMNGAAVDSSDNVHVVDTGATPFVVEEFRSVGTTIAMLASGTSIFTRYAVAVDSAGNVYVADKTRIELLKLVSSTPTVLAGSGTAADRRHSRGGIAERASGDYRGRGQQPLHGGFRQHCRAPDHSVVQSGHDVGDANRRHGGGGGRKR</sequence>
<name>A0A4R5M2F8_9BURK</name>
<reference evidence="2 3" key="1">
    <citation type="submission" date="2019-03" db="EMBL/GenBank/DDBJ databases">
        <title>Paraburkholderia sp. 4M-K11, isolated from subtropical forest soil.</title>
        <authorList>
            <person name="Gao Z.-H."/>
            <person name="Qiu L.-H."/>
        </authorList>
    </citation>
    <scope>NUCLEOTIDE SEQUENCE [LARGE SCALE GENOMIC DNA]</scope>
    <source>
        <strain evidence="2 3">4M-K11</strain>
    </source>
</reference>